<reference evidence="1" key="1">
    <citation type="journal article" date="2014" name="Front. Microbiol.">
        <title>High frequency of phylogenetically diverse reductive dehalogenase-homologous genes in deep subseafloor sedimentary metagenomes.</title>
        <authorList>
            <person name="Kawai M."/>
            <person name="Futagami T."/>
            <person name="Toyoda A."/>
            <person name="Takaki Y."/>
            <person name="Nishi S."/>
            <person name="Hori S."/>
            <person name="Arai W."/>
            <person name="Tsubouchi T."/>
            <person name="Morono Y."/>
            <person name="Uchiyama I."/>
            <person name="Ito T."/>
            <person name="Fujiyama A."/>
            <person name="Inagaki F."/>
            <person name="Takami H."/>
        </authorList>
    </citation>
    <scope>NUCLEOTIDE SEQUENCE</scope>
    <source>
        <strain evidence="1">Expedition CK06-06</strain>
    </source>
</reference>
<dbReference type="EMBL" id="BARV01020562">
    <property type="protein sequence ID" value="GAI28733.1"/>
    <property type="molecule type" value="Genomic_DNA"/>
</dbReference>
<comment type="caution">
    <text evidence="1">The sequence shown here is derived from an EMBL/GenBank/DDBJ whole genome shotgun (WGS) entry which is preliminary data.</text>
</comment>
<accession>X1MBS0</accession>
<dbReference type="SUPFAM" id="SSF56801">
    <property type="entry name" value="Acetyl-CoA synthetase-like"/>
    <property type="match status" value="1"/>
</dbReference>
<gene>
    <name evidence="1" type="ORF">S06H3_34286</name>
</gene>
<evidence type="ECO:0000313" key="1">
    <source>
        <dbReference type="EMBL" id="GAI28733.1"/>
    </source>
</evidence>
<feature type="non-terminal residue" evidence="1">
    <location>
        <position position="1"/>
    </location>
</feature>
<name>X1MBS0_9ZZZZ</name>
<dbReference type="Gene3D" id="3.40.50.12780">
    <property type="entry name" value="N-terminal domain of ligase-like"/>
    <property type="match status" value="1"/>
</dbReference>
<dbReference type="PANTHER" id="PTHR43845">
    <property type="entry name" value="BLR5969 PROTEIN"/>
    <property type="match status" value="1"/>
</dbReference>
<sequence length="274" mass="30921">NTLQMREIQLEKIKKLVKHLYESKPFWRERMDKAKVKPEDIRSLDDFRHRIPVFDKAQRRQLTEECEMDMAKVVDKSIGVPLQNICLMAATSGTTGEPTPYPHTKHDIEWLSEIVARMAWRMGIRPGSRIIHAFGLSMWWAGVPYATFFQRVGACIFPVGAEGGTERILRFAKLFKADTLAGTPSLAEHLIEKAPEVIGESVGSLGIKRLFCAGEPGAGIPEVRRKLETAYGAKVYDHGGTFGVSCDYPEYQGMHHVADDLIYYELVDPETNEP</sequence>
<organism evidence="1">
    <name type="scientific">marine sediment metagenome</name>
    <dbReference type="NCBI Taxonomy" id="412755"/>
    <lineage>
        <taxon>unclassified sequences</taxon>
        <taxon>metagenomes</taxon>
        <taxon>ecological metagenomes</taxon>
    </lineage>
</organism>
<protein>
    <recommendedName>
        <fullName evidence="2">AMP-dependent synthetase/ligase domain-containing protein</fullName>
    </recommendedName>
</protein>
<dbReference type="PANTHER" id="PTHR43845:SF1">
    <property type="entry name" value="BLR5969 PROTEIN"/>
    <property type="match status" value="1"/>
</dbReference>
<dbReference type="AlphaFoldDB" id="X1MBS0"/>
<feature type="non-terminal residue" evidence="1">
    <location>
        <position position="274"/>
    </location>
</feature>
<evidence type="ECO:0008006" key="2">
    <source>
        <dbReference type="Google" id="ProtNLM"/>
    </source>
</evidence>
<dbReference type="InterPro" id="IPR042099">
    <property type="entry name" value="ANL_N_sf"/>
</dbReference>
<proteinExistence type="predicted"/>